<evidence type="ECO:0000313" key="3">
    <source>
        <dbReference type="Proteomes" id="UP000030640"/>
    </source>
</evidence>
<dbReference type="AlphaFoldDB" id="W6ZWR4"/>
<evidence type="ECO:0000256" key="1">
    <source>
        <dbReference type="SAM" id="MobiDB-lite"/>
    </source>
</evidence>
<dbReference type="RefSeq" id="XP_008819664.1">
    <property type="nucleotide sequence ID" value="XM_008821442.1"/>
</dbReference>
<dbReference type="Proteomes" id="UP000030640">
    <property type="component" value="Unassembled WGS sequence"/>
</dbReference>
<accession>W6ZWR4</accession>
<name>W6ZWR4_9APIC</name>
<feature type="compositionally biased region" description="Low complexity" evidence="1">
    <location>
        <begin position="1"/>
        <end position="11"/>
    </location>
</feature>
<keyword evidence="3" id="KW-1185">Reference proteome</keyword>
<evidence type="ECO:0000313" key="2">
    <source>
        <dbReference type="EMBL" id="EUD60465.1"/>
    </source>
</evidence>
<organism evidence="2 3">
    <name type="scientific">Plasmodium inui San Antonio 1</name>
    <dbReference type="NCBI Taxonomy" id="1237626"/>
    <lineage>
        <taxon>Eukaryota</taxon>
        <taxon>Sar</taxon>
        <taxon>Alveolata</taxon>
        <taxon>Apicomplexa</taxon>
        <taxon>Aconoidasida</taxon>
        <taxon>Haemosporida</taxon>
        <taxon>Plasmodiidae</taxon>
        <taxon>Plasmodium</taxon>
        <taxon>Plasmodium (Plasmodium)</taxon>
    </lineage>
</organism>
<gene>
    <name evidence="2" type="ORF">C922_05871</name>
</gene>
<feature type="region of interest" description="Disordered" evidence="1">
    <location>
        <begin position="1"/>
        <end position="45"/>
    </location>
</feature>
<protein>
    <submittedName>
        <fullName evidence="2">Uncharacterized protein</fullName>
    </submittedName>
</protein>
<reference evidence="2 3" key="1">
    <citation type="submission" date="2013-02" db="EMBL/GenBank/DDBJ databases">
        <title>The Genome Sequence of Plasmodium inui San Antonio 1.</title>
        <authorList>
            <consortium name="The Broad Institute Genome Sequencing Platform"/>
            <consortium name="The Broad Institute Genome Sequencing Center for Infectious Disease"/>
            <person name="Neafsey D."/>
            <person name="Cheeseman I."/>
            <person name="Volkman S."/>
            <person name="Adams J."/>
            <person name="Walker B."/>
            <person name="Young S.K."/>
            <person name="Zeng Q."/>
            <person name="Gargeya S."/>
            <person name="Fitzgerald M."/>
            <person name="Haas B."/>
            <person name="Abouelleil A."/>
            <person name="Alvarado L."/>
            <person name="Arachchi H.M."/>
            <person name="Berlin A.M."/>
            <person name="Chapman S.B."/>
            <person name="Dewar J."/>
            <person name="Goldberg J."/>
            <person name="Griggs A."/>
            <person name="Gujja S."/>
            <person name="Hansen M."/>
            <person name="Howarth C."/>
            <person name="Imamovic A."/>
            <person name="Larimer J."/>
            <person name="McCowan C."/>
            <person name="Murphy C."/>
            <person name="Neiman D."/>
            <person name="Pearson M."/>
            <person name="Priest M."/>
            <person name="Roberts A."/>
            <person name="Saif S."/>
            <person name="Shea T."/>
            <person name="Sisk P."/>
            <person name="Sykes S."/>
            <person name="Wortman J."/>
            <person name="Nusbaum C."/>
            <person name="Birren B."/>
        </authorList>
    </citation>
    <scope>NUCLEOTIDE SEQUENCE [LARGE SCALE GENOMIC DNA]</scope>
    <source>
        <strain evidence="2 3">San Antonio 1</strain>
    </source>
</reference>
<dbReference type="VEuPathDB" id="PlasmoDB:C922_05871"/>
<feature type="compositionally biased region" description="Acidic residues" evidence="1">
    <location>
        <begin position="19"/>
        <end position="31"/>
    </location>
</feature>
<proteinExistence type="predicted"/>
<sequence length="64" mass="7900">MKVVTMRMITMRMRREDENHEDEDNPDEDDNCYQGRSYYPSGARTYENRQEFAYYDHEEQSQTH</sequence>
<dbReference type="GeneID" id="20041145"/>
<dbReference type="EMBL" id="KI965757">
    <property type="protein sequence ID" value="EUD60465.1"/>
    <property type="molecule type" value="Genomic_DNA"/>
</dbReference>